<dbReference type="Gene3D" id="3.90.215.10">
    <property type="entry name" value="Gamma Fibrinogen, chain A, domain 1"/>
    <property type="match status" value="1"/>
</dbReference>
<dbReference type="GO" id="GO:0005615">
    <property type="term" value="C:extracellular space"/>
    <property type="evidence" value="ECO:0007669"/>
    <property type="project" value="TreeGrafter"/>
</dbReference>
<evidence type="ECO:0000256" key="1">
    <source>
        <dbReference type="SAM" id="MobiDB-lite"/>
    </source>
</evidence>
<evidence type="ECO:0000313" key="3">
    <source>
        <dbReference type="Proteomes" id="UP000749559"/>
    </source>
</evidence>
<accession>A0A8J1XKD0</accession>
<dbReference type="PANTHER" id="PTHR19143">
    <property type="entry name" value="FIBRINOGEN/TENASCIN/ANGIOPOEITIN"/>
    <property type="match status" value="1"/>
</dbReference>
<dbReference type="InterPro" id="IPR002181">
    <property type="entry name" value="Fibrinogen_a/b/g_C_dom"/>
</dbReference>
<feature type="compositionally biased region" description="Polar residues" evidence="1">
    <location>
        <begin position="285"/>
        <end position="298"/>
    </location>
</feature>
<dbReference type="AlphaFoldDB" id="A0A8J1XKD0"/>
<dbReference type="EMBL" id="CAIIXF020000011">
    <property type="protein sequence ID" value="CAH1798228.1"/>
    <property type="molecule type" value="Genomic_DNA"/>
</dbReference>
<dbReference type="InterPro" id="IPR036056">
    <property type="entry name" value="Fibrinogen-like_C"/>
</dbReference>
<dbReference type="SUPFAM" id="SSF56496">
    <property type="entry name" value="Fibrinogen C-terminal domain-like"/>
    <property type="match status" value="1"/>
</dbReference>
<feature type="compositionally biased region" description="Polar residues" evidence="1">
    <location>
        <begin position="332"/>
        <end position="346"/>
    </location>
</feature>
<dbReference type="SMART" id="SM00186">
    <property type="entry name" value="FBG"/>
    <property type="match status" value="1"/>
</dbReference>
<evidence type="ECO:0000313" key="2">
    <source>
        <dbReference type="EMBL" id="CAH1798228.1"/>
    </source>
</evidence>
<reference evidence="2" key="1">
    <citation type="submission" date="2022-03" db="EMBL/GenBank/DDBJ databases">
        <authorList>
            <person name="Martin C."/>
        </authorList>
    </citation>
    <scope>NUCLEOTIDE SEQUENCE</scope>
</reference>
<organism evidence="2 3">
    <name type="scientific">Owenia fusiformis</name>
    <name type="common">Polychaete worm</name>
    <dbReference type="NCBI Taxonomy" id="6347"/>
    <lineage>
        <taxon>Eukaryota</taxon>
        <taxon>Metazoa</taxon>
        <taxon>Spiralia</taxon>
        <taxon>Lophotrochozoa</taxon>
        <taxon>Annelida</taxon>
        <taxon>Polychaeta</taxon>
        <taxon>Sedentaria</taxon>
        <taxon>Canalipalpata</taxon>
        <taxon>Sabellida</taxon>
        <taxon>Oweniida</taxon>
        <taxon>Oweniidae</taxon>
        <taxon>Owenia</taxon>
    </lineage>
</organism>
<name>A0A8J1XKD0_OWEFU</name>
<dbReference type="OrthoDB" id="6273946at2759"/>
<dbReference type="InterPro" id="IPR050373">
    <property type="entry name" value="Fibrinogen_C-term_domain"/>
</dbReference>
<feature type="compositionally biased region" description="Basic residues" evidence="1">
    <location>
        <begin position="299"/>
        <end position="315"/>
    </location>
</feature>
<feature type="region of interest" description="Disordered" evidence="1">
    <location>
        <begin position="285"/>
        <end position="355"/>
    </location>
</feature>
<proteinExistence type="predicted"/>
<keyword evidence="3" id="KW-1185">Reference proteome</keyword>
<dbReference type="Proteomes" id="UP000749559">
    <property type="component" value="Unassembled WGS sequence"/>
</dbReference>
<feature type="region of interest" description="Disordered" evidence="1">
    <location>
        <begin position="208"/>
        <end position="228"/>
    </location>
</feature>
<dbReference type="PROSITE" id="PS51406">
    <property type="entry name" value="FIBRINOGEN_C_2"/>
    <property type="match status" value="1"/>
</dbReference>
<dbReference type="Pfam" id="PF00147">
    <property type="entry name" value="Fibrinogen_C"/>
    <property type="match status" value="1"/>
</dbReference>
<protein>
    <submittedName>
        <fullName evidence="2">Uncharacterized protein</fullName>
    </submittedName>
</protein>
<gene>
    <name evidence="2" type="ORF">OFUS_LOCUS22394</name>
</gene>
<dbReference type="InterPro" id="IPR014716">
    <property type="entry name" value="Fibrinogen_a/b/g_C_1"/>
</dbReference>
<comment type="caution">
    <text evidence="2">The sequence shown here is derived from an EMBL/GenBank/DDBJ whole genome shotgun (WGS) entry which is preliminary data.</text>
</comment>
<sequence>MPPTLSKDEKLEQRAVIKFLQKTGGKPSDTIKEFKQAYAACNSNPEACMSYNLRKIEDRTYRAVCELNGPSKSLPTDTTDDVDYFEKGAPDYCYYQHNGEVNVGSVDTFRAQCRNGWLVFANRYNGSVDFNKNWTDYKNGFGSIDGEYFLGFDKILSILIQGSHKLRVELTTWPDKGNVMKYAEYGSFNLTGENDYYRLSVSDHSGTVADMMGPSNGKQFTTDDEDRDEMVGNNCASIKRGPWCQLISPDSQDSEIEDNTLSANQLGDLSTSTHNLTSEDGISLQCQEGATPPSSALRRSTRAKAPTARRLKTPKTPHTTQSKPKRGRPRIAQSQPLPSKSSAATSKQRKSTDTFETEVLSLLRTLRTSLDVTNASLPAVQKTNCDLVSQLAAKTAE</sequence>